<keyword evidence="2" id="KW-1185">Reference proteome</keyword>
<gene>
    <name evidence="1" type="ORF">L6164_008800</name>
</gene>
<protein>
    <submittedName>
        <fullName evidence="1">Uncharacterized protein</fullName>
    </submittedName>
</protein>
<sequence length="118" mass="13668">MSNMRRGRNSSKFTHNPTGLSTISSRQKTAKQKCLQPTMRKNFGRSIQWIYATISNDLLHMILEPNSTAMDAWNRLRDIFQDNKNSRAGTLEQEFSHTNMEDFPNASAYCQRLKILLD</sequence>
<proteinExistence type="predicted"/>
<evidence type="ECO:0000313" key="1">
    <source>
        <dbReference type="EMBL" id="KAI4348038.1"/>
    </source>
</evidence>
<organism evidence="1 2">
    <name type="scientific">Bauhinia variegata</name>
    <name type="common">Purple orchid tree</name>
    <name type="synonym">Phanera variegata</name>
    <dbReference type="NCBI Taxonomy" id="167791"/>
    <lineage>
        <taxon>Eukaryota</taxon>
        <taxon>Viridiplantae</taxon>
        <taxon>Streptophyta</taxon>
        <taxon>Embryophyta</taxon>
        <taxon>Tracheophyta</taxon>
        <taxon>Spermatophyta</taxon>
        <taxon>Magnoliopsida</taxon>
        <taxon>eudicotyledons</taxon>
        <taxon>Gunneridae</taxon>
        <taxon>Pentapetalae</taxon>
        <taxon>rosids</taxon>
        <taxon>fabids</taxon>
        <taxon>Fabales</taxon>
        <taxon>Fabaceae</taxon>
        <taxon>Cercidoideae</taxon>
        <taxon>Cercideae</taxon>
        <taxon>Bauhiniinae</taxon>
        <taxon>Bauhinia</taxon>
    </lineage>
</organism>
<evidence type="ECO:0000313" key="2">
    <source>
        <dbReference type="Proteomes" id="UP000828941"/>
    </source>
</evidence>
<dbReference type="EMBL" id="CM039429">
    <property type="protein sequence ID" value="KAI4348038.1"/>
    <property type="molecule type" value="Genomic_DNA"/>
</dbReference>
<accession>A0ACB9PI39</accession>
<name>A0ACB9PI39_BAUVA</name>
<comment type="caution">
    <text evidence="1">The sequence shown here is derived from an EMBL/GenBank/DDBJ whole genome shotgun (WGS) entry which is preliminary data.</text>
</comment>
<dbReference type="Proteomes" id="UP000828941">
    <property type="component" value="Chromosome 4"/>
</dbReference>
<reference evidence="1 2" key="1">
    <citation type="journal article" date="2022" name="DNA Res.">
        <title>Chromosomal-level genome assembly of the orchid tree Bauhinia variegata (Leguminosae; Cercidoideae) supports the allotetraploid origin hypothesis of Bauhinia.</title>
        <authorList>
            <person name="Zhong Y."/>
            <person name="Chen Y."/>
            <person name="Zheng D."/>
            <person name="Pang J."/>
            <person name="Liu Y."/>
            <person name="Luo S."/>
            <person name="Meng S."/>
            <person name="Qian L."/>
            <person name="Wei D."/>
            <person name="Dai S."/>
            <person name="Zhou R."/>
        </authorList>
    </citation>
    <scope>NUCLEOTIDE SEQUENCE [LARGE SCALE GENOMIC DNA]</scope>
    <source>
        <strain evidence="1">BV-YZ2020</strain>
    </source>
</reference>